<feature type="domain" description="C5orf34-like C-terminal" evidence="1">
    <location>
        <begin position="116"/>
        <end position="189"/>
    </location>
</feature>
<gene>
    <name evidence="2" type="ORF">BDK51DRAFT_30673</name>
</gene>
<keyword evidence="3" id="KW-1185">Reference proteome</keyword>
<name>A0A4V1IS04_9FUNG</name>
<proteinExistence type="predicted"/>
<dbReference type="Pfam" id="PF15016">
    <property type="entry name" value="C5orf34_C"/>
    <property type="match status" value="1"/>
</dbReference>
<dbReference type="AlphaFoldDB" id="A0A4V1IS04"/>
<accession>A0A4V1IS04</accession>
<evidence type="ECO:0000313" key="2">
    <source>
        <dbReference type="EMBL" id="RKO91867.1"/>
    </source>
</evidence>
<evidence type="ECO:0000313" key="3">
    <source>
        <dbReference type="Proteomes" id="UP000269721"/>
    </source>
</evidence>
<protein>
    <recommendedName>
        <fullName evidence="1">C5orf34-like C-terminal domain-containing protein</fullName>
    </recommendedName>
</protein>
<organism evidence="2 3">
    <name type="scientific">Blyttiomyces helicus</name>
    <dbReference type="NCBI Taxonomy" id="388810"/>
    <lineage>
        <taxon>Eukaryota</taxon>
        <taxon>Fungi</taxon>
        <taxon>Fungi incertae sedis</taxon>
        <taxon>Chytridiomycota</taxon>
        <taxon>Chytridiomycota incertae sedis</taxon>
        <taxon>Chytridiomycetes</taxon>
        <taxon>Chytridiomycetes incertae sedis</taxon>
        <taxon>Blyttiomyces</taxon>
    </lineage>
</organism>
<dbReference type="EMBL" id="KZ994872">
    <property type="protein sequence ID" value="RKO91867.1"/>
    <property type="molecule type" value="Genomic_DNA"/>
</dbReference>
<dbReference type="InterPro" id="IPR027865">
    <property type="entry name" value="C5orf34-like_C"/>
</dbReference>
<evidence type="ECO:0000259" key="1">
    <source>
        <dbReference type="Pfam" id="PF15016"/>
    </source>
</evidence>
<sequence length="244" mass="26784">MLDSPSDDEDPEIEVAWIEDGAVMRVRSGFVTVHVNEAARDGKGVEGGGDMYKVENAPRVATNRYSGVCYPLRTILAECTRLIQAAQLGRHHPTTAAPATPPPLPSAVHEHVKTPTCDLTAFTDGRVRACFFADGTFVEMSPPPYSPSSSSSSQTARVVRPDGDECIVRVANAIGCEEQVLVCMEFARWAFASHEERGRMAREERAGREAAVGAVLRSRRFLRADDDDGMVVFGFYHFLTLFFD</sequence>
<dbReference type="Proteomes" id="UP000269721">
    <property type="component" value="Unassembled WGS sequence"/>
</dbReference>
<reference evidence="3" key="1">
    <citation type="journal article" date="2018" name="Nat. Microbiol.">
        <title>Leveraging single-cell genomics to expand the fungal tree of life.</title>
        <authorList>
            <person name="Ahrendt S.R."/>
            <person name="Quandt C.A."/>
            <person name="Ciobanu D."/>
            <person name="Clum A."/>
            <person name="Salamov A."/>
            <person name="Andreopoulos B."/>
            <person name="Cheng J.F."/>
            <person name="Woyke T."/>
            <person name="Pelin A."/>
            <person name="Henrissat B."/>
            <person name="Reynolds N.K."/>
            <person name="Benny G.L."/>
            <person name="Smith M.E."/>
            <person name="James T.Y."/>
            <person name="Grigoriev I.V."/>
        </authorList>
    </citation>
    <scope>NUCLEOTIDE SEQUENCE [LARGE SCALE GENOMIC DNA]</scope>
</reference>